<dbReference type="Proteomes" id="UP000006377">
    <property type="component" value="Chromosome"/>
</dbReference>
<dbReference type="KEGG" id="pla:Plav_3187"/>
<dbReference type="InterPro" id="IPR024930">
    <property type="entry name" value="Skp_dom_sf"/>
</dbReference>
<proteinExistence type="inferred from homology"/>
<evidence type="ECO:0000256" key="3">
    <source>
        <dbReference type="SAM" id="SignalP"/>
    </source>
</evidence>
<feature type="signal peptide" evidence="3">
    <location>
        <begin position="1"/>
        <end position="28"/>
    </location>
</feature>
<evidence type="ECO:0000313" key="4">
    <source>
        <dbReference type="EMBL" id="ABS64793.1"/>
    </source>
</evidence>
<dbReference type="AlphaFoldDB" id="A7HY10"/>
<dbReference type="STRING" id="402881.Plav_3187"/>
<dbReference type="GO" id="GO:0051082">
    <property type="term" value="F:unfolded protein binding"/>
    <property type="evidence" value="ECO:0007669"/>
    <property type="project" value="InterPro"/>
</dbReference>
<comment type="similarity">
    <text evidence="1">Belongs to the Skp family.</text>
</comment>
<dbReference type="EMBL" id="CP000774">
    <property type="protein sequence ID" value="ABS64793.1"/>
    <property type="molecule type" value="Genomic_DNA"/>
</dbReference>
<dbReference type="SUPFAM" id="SSF111384">
    <property type="entry name" value="OmpH-like"/>
    <property type="match status" value="1"/>
</dbReference>
<sequence>MKFKLIVSRLLVAAALATGVSLPSMSVAATPAVIFIVDTEAVFAQSKVGQSIRTQFEDQAKKLQAEGKKTEDAIQADAKKLSEERALLSPEDLQKKFQALQKREAEFQQSMQRKGQSLQLGLQRANSKVEAALRPIFAEVLRERGGTVLFDQTVVLAGGADLDISGEVLKRLNEKLTTVEVKPMTAEELAAAQKSGQ</sequence>
<evidence type="ECO:0000313" key="5">
    <source>
        <dbReference type="Proteomes" id="UP000006377"/>
    </source>
</evidence>
<accession>A7HY10</accession>
<protein>
    <submittedName>
        <fullName evidence="4">Outer membrane chaperone Skp (OmpH)</fullName>
    </submittedName>
</protein>
<keyword evidence="5" id="KW-1185">Reference proteome</keyword>
<keyword evidence="2 3" id="KW-0732">Signal</keyword>
<evidence type="ECO:0000256" key="2">
    <source>
        <dbReference type="ARBA" id="ARBA00022729"/>
    </source>
</evidence>
<dbReference type="GO" id="GO:0050821">
    <property type="term" value="P:protein stabilization"/>
    <property type="evidence" value="ECO:0007669"/>
    <property type="project" value="TreeGrafter"/>
</dbReference>
<dbReference type="OrthoDB" id="7868372at2"/>
<dbReference type="Gene3D" id="3.30.910.20">
    <property type="entry name" value="Skp domain"/>
    <property type="match status" value="1"/>
</dbReference>
<name>A7HY10_PARL1</name>
<dbReference type="Pfam" id="PF03938">
    <property type="entry name" value="OmpH"/>
    <property type="match status" value="1"/>
</dbReference>
<dbReference type="eggNOG" id="COG2825">
    <property type="taxonomic scope" value="Bacteria"/>
</dbReference>
<reference evidence="4 5" key="1">
    <citation type="journal article" date="2011" name="Stand. Genomic Sci.">
        <title>Complete genome sequence of Parvibaculum lavamentivorans type strain (DS-1(T)).</title>
        <authorList>
            <person name="Schleheck D."/>
            <person name="Weiss M."/>
            <person name="Pitluck S."/>
            <person name="Bruce D."/>
            <person name="Land M.L."/>
            <person name="Han S."/>
            <person name="Saunders E."/>
            <person name="Tapia R."/>
            <person name="Detter C."/>
            <person name="Brettin T."/>
            <person name="Han J."/>
            <person name="Woyke T."/>
            <person name="Goodwin L."/>
            <person name="Pennacchio L."/>
            <person name="Nolan M."/>
            <person name="Cook A.M."/>
            <person name="Kjelleberg S."/>
            <person name="Thomas T."/>
        </authorList>
    </citation>
    <scope>NUCLEOTIDE SEQUENCE [LARGE SCALE GENOMIC DNA]</scope>
    <source>
        <strain evidence="5">DS-1 / DSM 13023 / NCIMB 13966</strain>
    </source>
</reference>
<dbReference type="PANTHER" id="PTHR35089:SF1">
    <property type="entry name" value="CHAPERONE PROTEIN SKP"/>
    <property type="match status" value="1"/>
</dbReference>
<organism evidence="4 5">
    <name type="scientific">Parvibaculum lavamentivorans (strain DS-1 / DSM 13023 / NCIMB 13966)</name>
    <dbReference type="NCBI Taxonomy" id="402881"/>
    <lineage>
        <taxon>Bacteria</taxon>
        <taxon>Pseudomonadati</taxon>
        <taxon>Pseudomonadota</taxon>
        <taxon>Alphaproteobacteria</taxon>
        <taxon>Hyphomicrobiales</taxon>
        <taxon>Parvibaculaceae</taxon>
        <taxon>Parvibaculum</taxon>
    </lineage>
</organism>
<dbReference type="HOGENOM" id="CLU_1382974_0_0_5"/>
<dbReference type="GO" id="GO:0005829">
    <property type="term" value="C:cytosol"/>
    <property type="evidence" value="ECO:0007669"/>
    <property type="project" value="TreeGrafter"/>
</dbReference>
<gene>
    <name evidence="4" type="ordered locus">Plav_3187</name>
</gene>
<dbReference type="SMART" id="SM00935">
    <property type="entry name" value="OmpH"/>
    <property type="match status" value="1"/>
</dbReference>
<feature type="chain" id="PRO_5002708304" evidence="3">
    <location>
        <begin position="29"/>
        <end position="197"/>
    </location>
</feature>
<dbReference type="RefSeq" id="WP_012112119.1">
    <property type="nucleotide sequence ID" value="NC_009719.1"/>
</dbReference>
<dbReference type="InterPro" id="IPR005632">
    <property type="entry name" value="Chaperone_Skp"/>
</dbReference>
<dbReference type="PANTHER" id="PTHR35089">
    <property type="entry name" value="CHAPERONE PROTEIN SKP"/>
    <property type="match status" value="1"/>
</dbReference>
<evidence type="ECO:0000256" key="1">
    <source>
        <dbReference type="ARBA" id="ARBA00009091"/>
    </source>
</evidence>